<evidence type="ECO:0000256" key="1">
    <source>
        <dbReference type="SAM" id="MobiDB-lite"/>
    </source>
</evidence>
<evidence type="ECO:0000259" key="2">
    <source>
        <dbReference type="Pfam" id="PF22936"/>
    </source>
</evidence>
<proteinExistence type="predicted"/>
<feature type="domain" description="Retrovirus-related Pol polyprotein from transposon TNT 1-94-like beta-barrel" evidence="2">
    <location>
        <begin position="144"/>
        <end position="217"/>
    </location>
</feature>
<reference evidence="3" key="2">
    <citation type="submission" date="2022-01" db="EMBL/GenBank/DDBJ databases">
        <authorList>
            <person name="Yamashiro T."/>
            <person name="Shiraishi A."/>
            <person name="Satake H."/>
            <person name="Nakayama K."/>
        </authorList>
    </citation>
    <scope>NUCLEOTIDE SEQUENCE</scope>
</reference>
<protein>
    <submittedName>
        <fullName evidence="3">Retrovirus-related pol polyprotein from transposon TNT 1-94</fullName>
    </submittedName>
</protein>
<accession>A0ABQ5CG07</accession>
<dbReference type="Proteomes" id="UP001151760">
    <property type="component" value="Unassembled WGS sequence"/>
</dbReference>
<dbReference type="EMBL" id="BQNB010014257">
    <property type="protein sequence ID" value="GJT26001.1"/>
    <property type="molecule type" value="Genomic_DNA"/>
</dbReference>
<reference evidence="3" key="1">
    <citation type="journal article" date="2022" name="Int. J. Mol. Sci.">
        <title>Draft Genome of Tanacetum Coccineum: Genomic Comparison of Closely Related Tanacetum-Family Plants.</title>
        <authorList>
            <person name="Yamashiro T."/>
            <person name="Shiraishi A."/>
            <person name="Nakayama K."/>
            <person name="Satake H."/>
        </authorList>
    </citation>
    <scope>NUCLEOTIDE SEQUENCE</scope>
</reference>
<evidence type="ECO:0000313" key="3">
    <source>
        <dbReference type="EMBL" id="GJT26001.1"/>
    </source>
</evidence>
<keyword evidence="4" id="KW-1185">Reference proteome</keyword>
<dbReference type="Pfam" id="PF22936">
    <property type="entry name" value="Pol_BBD"/>
    <property type="match status" value="1"/>
</dbReference>
<evidence type="ECO:0000313" key="4">
    <source>
        <dbReference type="Proteomes" id="UP001151760"/>
    </source>
</evidence>
<feature type="compositionally biased region" description="Basic and acidic residues" evidence="1">
    <location>
        <begin position="1"/>
        <end position="10"/>
    </location>
</feature>
<feature type="region of interest" description="Disordered" evidence="1">
    <location>
        <begin position="1"/>
        <end position="53"/>
    </location>
</feature>
<sequence length="267" mass="29628">MQKPPKDKHGIGYTKDIASTSNAKTKKASPKDDKMPTVEPASPVPSAREPASSVEQNWLFAENAGKLESNVLKKNDSVQITRKSLSNSSIKIVKQPPILKLSQGLGKSKIQTLPKSPHRKTNSLYPKSDYHQVRLMFKLEPDEWIKDSGCSRHMTGNKDHFSSYKAIDGGNVVFGSNTKSKIIRNGTITHNSLTIHDVSHEENLSFNLLSIGQICDKMCKVLFSKTGSEILKDDITKGRWIRTNGLYIMKMGNSPKDSLCLTSIDDT</sequence>
<gene>
    <name evidence="3" type="ORF">Tco_0895938</name>
</gene>
<comment type="caution">
    <text evidence="3">The sequence shown here is derived from an EMBL/GenBank/DDBJ whole genome shotgun (WGS) entry which is preliminary data.</text>
</comment>
<name>A0ABQ5CG07_9ASTR</name>
<dbReference type="InterPro" id="IPR054722">
    <property type="entry name" value="PolX-like_BBD"/>
</dbReference>
<organism evidence="3 4">
    <name type="scientific">Tanacetum coccineum</name>
    <dbReference type="NCBI Taxonomy" id="301880"/>
    <lineage>
        <taxon>Eukaryota</taxon>
        <taxon>Viridiplantae</taxon>
        <taxon>Streptophyta</taxon>
        <taxon>Embryophyta</taxon>
        <taxon>Tracheophyta</taxon>
        <taxon>Spermatophyta</taxon>
        <taxon>Magnoliopsida</taxon>
        <taxon>eudicotyledons</taxon>
        <taxon>Gunneridae</taxon>
        <taxon>Pentapetalae</taxon>
        <taxon>asterids</taxon>
        <taxon>campanulids</taxon>
        <taxon>Asterales</taxon>
        <taxon>Asteraceae</taxon>
        <taxon>Asteroideae</taxon>
        <taxon>Anthemideae</taxon>
        <taxon>Anthemidinae</taxon>
        <taxon>Tanacetum</taxon>
    </lineage>
</organism>